<dbReference type="EMBL" id="QKUF01000004">
    <property type="protein sequence ID" value="PZW32571.1"/>
    <property type="molecule type" value="Genomic_DNA"/>
</dbReference>
<dbReference type="RefSeq" id="WP_170142458.1">
    <property type="nucleotide sequence ID" value="NZ_BIFX01000002.1"/>
</dbReference>
<dbReference type="AlphaFoldDB" id="A0A326U8X3"/>
<evidence type="ECO:0000256" key="1">
    <source>
        <dbReference type="ARBA" id="ARBA00022491"/>
    </source>
</evidence>
<evidence type="ECO:0000256" key="4">
    <source>
        <dbReference type="ARBA" id="ARBA00023163"/>
    </source>
</evidence>
<dbReference type="Gene3D" id="1.10.260.40">
    <property type="entry name" value="lambda repressor-like DNA-binding domains"/>
    <property type="match status" value="1"/>
</dbReference>
<dbReference type="InterPro" id="IPR046335">
    <property type="entry name" value="LacI/GalR-like_sensor"/>
</dbReference>
<protein>
    <submittedName>
        <fullName evidence="6">LacI family transcriptional regulator</fullName>
    </submittedName>
</protein>
<dbReference type="CDD" id="cd01392">
    <property type="entry name" value="HTH_LacI"/>
    <property type="match status" value="1"/>
</dbReference>
<sequence>MSEETRKKVVLRQVAARAGVSLGTASNVFAGRSGVSQKAREAVLKAADELGYHPAPRTPEPATKTLGFLLRSALEIPLPINQFYSYVLSGAEQACTERGLSLLYGTLDAETKSMTAMPAMIQRRQVDGLLVVGYFSTECFTLLRDTGIPFVMVDQSDAAFEVDSVVSDNERGGYLATTYLLQHVPHPIPAMIMGLPNRSSFYERWLGYRRALAEYSLPYDERYVCQVKSAAEEGYHAMKTLLDLPKPPNAIFCSNDQAAIGALNALHERGIAVPDECSIIGFDDIDMAAHTTPPLTTIRVDKALLGAEGVRLLLDRLAHPEMAARRTTISVKLIERESVSISKA</sequence>
<reference evidence="6 7" key="1">
    <citation type="submission" date="2018-06" db="EMBL/GenBank/DDBJ databases">
        <title>Genomic Encyclopedia of Archaeal and Bacterial Type Strains, Phase II (KMG-II): from individual species to whole genera.</title>
        <authorList>
            <person name="Goeker M."/>
        </authorList>
    </citation>
    <scope>NUCLEOTIDE SEQUENCE [LARGE SCALE GENOMIC DNA]</scope>
    <source>
        <strain evidence="6 7">ATCC BAA-1881</strain>
    </source>
</reference>
<dbReference type="PANTHER" id="PTHR30146">
    <property type="entry name" value="LACI-RELATED TRANSCRIPTIONAL REPRESSOR"/>
    <property type="match status" value="1"/>
</dbReference>
<name>A0A326U8X3_THEHA</name>
<dbReference type="InterPro" id="IPR028082">
    <property type="entry name" value="Peripla_BP_I"/>
</dbReference>
<gene>
    <name evidence="6" type="ORF">EI42_01663</name>
</gene>
<keyword evidence="7" id="KW-1185">Reference proteome</keyword>
<dbReference type="CDD" id="cd06267">
    <property type="entry name" value="PBP1_LacI_sugar_binding-like"/>
    <property type="match status" value="1"/>
</dbReference>
<dbReference type="InterPro" id="IPR000843">
    <property type="entry name" value="HTH_LacI"/>
</dbReference>
<dbReference type="PROSITE" id="PS50932">
    <property type="entry name" value="HTH_LACI_2"/>
    <property type="match status" value="1"/>
</dbReference>
<keyword evidence="3" id="KW-0238">DNA-binding</keyword>
<proteinExistence type="predicted"/>
<comment type="caution">
    <text evidence="6">The sequence shown here is derived from an EMBL/GenBank/DDBJ whole genome shotgun (WGS) entry which is preliminary data.</text>
</comment>
<keyword evidence="4" id="KW-0804">Transcription</keyword>
<dbReference type="Pfam" id="PF13377">
    <property type="entry name" value="Peripla_BP_3"/>
    <property type="match status" value="1"/>
</dbReference>
<evidence type="ECO:0000313" key="6">
    <source>
        <dbReference type="EMBL" id="PZW32571.1"/>
    </source>
</evidence>
<evidence type="ECO:0000256" key="2">
    <source>
        <dbReference type="ARBA" id="ARBA00023015"/>
    </source>
</evidence>
<dbReference type="GO" id="GO:0003700">
    <property type="term" value="F:DNA-binding transcription factor activity"/>
    <property type="evidence" value="ECO:0007669"/>
    <property type="project" value="TreeGrafter"/>
</dbReference>
<organism evidence="6 7">
    <name type="scientific">Thermosporothrix hazakensis</name>
    <dbReference type="NCBI Taxonomy" id="644383"/>
    <lineage>
        <taxon>Bacteria</taxon>
        <taxon>Bacillati</taxon>
        <taxon>Chloroflexota</taxon>
        <taxon>Ktedonobacteria</taxon>
        <taxon>Ktedonobacterales</taxon>
        <taxon>Thermosporotrichaceae</taxon>
        <taxon>Thermosporothrix</taxon>
    </lineage>
</organism>
<keyword evidence="2" id="KW-0805">Transcription regulation</keyword>
<accession>A0A326U8X3</accession>
<dbReference type="Gene3D" id="3.40.50.2300">
    <property type="match status" value="2"/>
</dbReference>
<keyword evidence="1" id="KW-0678">Repressor</keyword>
<dbReference type="InterPro" id="IPR010982">
    <property type="entry name" value="Lambda_DNA-bd_dom_sf"/>
</dbReference>
<dbReference type="GO" id="GO:0000976">
    <property type="term" value="F:transcription cis-regulatory region binding"/>
    <property type="evidence" value="ECO:0007669"/>
    <property type="project" value="TreeGrafter"/>
</dbReference>
<dbReference type="PANTHER" id="PTHR30146:SF148">
    <property type="entry name" value="HTH-TYPE TRANSCRIPTIONAL REPRESSOR PURR-RELATED"/>
    <property type="match status" value="1"/>
</dbReference>
<dbReference type="Pfam" id="PF00356">
    <property type="entry name" value="LacI"/>
    <property type="match status" value="1"/>
</dbReference>
<dbReference type="SMART" id="SM00354">
    <property type="entry name" value="HTH_LACI"/>
    <property type="match status" value="1"/>
</dbReference>
<dbReference type="SUPFAM" id="SSF47413">
    <property type="entry name" value="lambda repressor-like DNA-binding domains"/>
    <property type="match status" value="1"/>
</dbReference>
<feature type="domain" description="HTH lacI-type" evidence="5">
    <location>
        <begin position="9"/>
        <end position="54"/>
    </location>
</feature>
<dbReference type="Proteomes" id="UP000248806">
    <property type="component" value="Unassembled WGS sequence"/>
</dbReference>
<evidence type="ECO:0000313" key="7">
    <source>
        <dbReference type="Proteomes" id="UP000248806"/>
    </source>
</evidence>
<dbReference type="SUPFAM" id="SSF53822">
    <property type="entry name" value="Periplasmic binding protein-like I"/>
    <property type="match status" value="1"/>
</dbReference>
<evidence type="ECO:0000256" key="3">
    <source>
        <dbReference type="ARBA" id="ARBA00023125"/>
    </source>
</evidence>
<evidence type="ECO:0000259" key="5">
    <source>
        <dbReference type="PROSITE" id="PS50932"/>
    </source>
</evidence>